<evidence type="ECO:0000313" key="1">
    <source>
        <dbReference type="EMBL" id="UQS83519.1"/>
    </source>
</evidence>
<name>A0ABY4PCZ5_9LACO</name>
<proteinExistence type="predicted"/>
<dbReference type="EMBL" id="CP093365">
    <property type="protein sequence ID" value="UQS83519.1"/>
    <property type="molecule type" value="Genomic_DNA"/>
</dbReference>
<accession>A0ABY4PCZ5</accession>
<evidence type="ECO:0008006" key="3">
    <source>
        <dbReference type="Google" id="ProtNLM"/>
    </source>
</evidence>
<organism evidence="1 2">
    <name type="scientific">Bombilactobacillus thymidiniphilus</name>
    <dbReference type="NCBI Taxonomy" id="2923363"/>
    <lineage>
        <taxon>Bacteria</taxon>
        <taxon>Bacillati</taxon>
        <taxon>Bacillota</taxon>
        <taxon>Bacilli</taxon>
        <taxon>Lactobacillales</taxon>
        <taxon>Lactobacillaceae</taxon>
        <taxon>Bombilactobacillus</taxon>
    </lineage>
</organism>
<dbReference type="RefSeq" id="WP_249512745.1">
    <property type="nucleotide sequence ID" value="NZ_CP093365.1"/>
</dbReference>
<keyword evidence="2" id="KW-1185">Reference proteome</keyword>
<evidence type="ECO:0000313" key="2">
    <source>
        <dbReference type="Proteomes" id="UP000831947"/>
    </source>
</evidence>
<reference evidence="1 2" key="1">
    <citation type="journal article" date="2022" name="Int. J. Syst. Evol. Microbiol.">
        <title>Apilactobacillus apisilvae sp. nov., Nicolia spurrieriana gen. nov. sp. nov., Bombilactobacillus folatiphilus sp. nov. and Bombilactobacillus thymidiniphilus sp. nov., four new lactic acid bacterial isolates from stingless bees Tetragonula carbonaria and Austroplebeia australis.</title>
        <authorList>
            <person name="Oliphant S.A."/>
            <person name="Watson-Haigh N.S."/>
            <person name="Sumby K.M."/>
            <person name="Gardner J."/>
            <person name="Groom S."/>
            <person name="Jiranek V."/>
        </authorList>
    </citation>
    <scope>NUCLEOTIDE SEQUENCE [LARGE SCALE GENOMIC DNA]</scope>
    <source>
        <strain evidence="1 2">SG4_A1</strain>
    </source>
</reference>
<sequence length="233" mass="27567">MNSTQLHKAIYGWFLDEAGHIQTPTQGFPDVLQARKQYFTKFNLQPFTLMTYIFPEQEQINDIQKSFEKKCQHPWLPIDPVIRQFKSSSEQQLYEQMVMVAVIDYFLQQRGPDFKPQSAEQQRLWQSVTNWQMTSDHQLLCPNSQLPDMVQQRIQTFTVLDKQKITPFEWLMYIWPDPKQLAITKKFFIKRTGRAWPPVDDKLWSFRQGTLCTDYELAIMIAVIFGLHAKVVA</sequence>
<gene>
    <name evidence="1" type="ORF">MOO47_07040</name>
</gene>
<dbReference type="Proteomes" id="UP000831947">
    <property type="component" value="Chromosome"/>
</dbReference>
<protein>
    <recommendedName>
        <fullName evidence="3">DUF2063 domain-containing protein</fullName>
    </recommendedName>
</protein>